<dbReference type="HOGENOM" id="CLU_1289098_0_0_1"/>
<feature type="transmembrane region" description="Helical" evidence="1">
    <location>
        <begin position="20"/>
        <end position="40"/>
    </location>
</feature>
<organism evidence="2 3">
    <name type="scientific">Laccaria amethystina LaAM-08-1</name>
    <dbReference type="NCBI Taxonomy" id="1095629"/>
    <lineage>
        <taxon>Eukaryota</taxon>
        <taxon>Fungi</taxon>
        <taxon>Dikarya</taxon>
        <taxon>Basidiomycota</taxon>
        <taxon>Agaricomycotina</taxon>
        <taxon>Agaricomycetes</taxon>
        <taxon>Agaricomycetidae</taxon>
        <taxon>Agaricales</taxon>
        <taxon>Agaricineae</taxon>
        <taxon>Hydnangiaceae</taxon>
        <taxon>Laccaria</taxon>
    </lineage>
</organism>
<evidence type="ECO:0000313" key="2">
    <source>
        <dbReference type="EMBL" id="KIJ98479.1"/>
    </source>
</evidence>
<reference evidence="2 3" key="1">
    <citation type="submission" date="2014-04" db="EMBL/GenBank/DDBJ databases">
        <authorList>
            <consortium name="DOE Joint Genome Institute"/>
            <person name="Kuo A."/>
            <person name="Kohler A."/>
            <person name="Nagy L.G."/>
            <person name="Floudas D."/>
            <person name="Copeland A."/>
            <person name="Barry K.W."/>
            <person name="Cichocki N."/>
            <person name="Veneault-Fourrey C."/>
            <person name="LaButti K."/>
            <person name="Lindquist E.A."/>
            <person name="Lipzen A."/>
            <person name="Lundell T."/>
            <person name="Morin E."/>
            <person name="Murat C."/>
            <person name="Sun H."/>
            <person name="Tunlid A."/>
            <person name="Henrissat B."/>
            <person name="Grigoriev I.V."/>
            <person name="Hibbett D.S."/>
            <person name="Martin F."/>
            <person name="Nordberg H.P."/>
            <person name="Cantor M.N."/>
            <person name="Hua S.X."/>
        </authorList>
    </citation>
    <scope>NUCLEOTIDE SEQUENCE [LARGE SCALE GENOMIC DNA]</scope>
    <source>
        <strain evidence="2 3">LaAM-08-1</strain>
    </source>
</reference>
<evidence type="ECO:0000256" key="1">
    <source>
        <dbReference type="SAM" id="Phobius"/>
    </source>
</evidence>
<accession>A0A0C9WMT9</accession>
<evidence type="ECO:0000313" key="3">
    <source>
        <dbReference type="Proteomes" id="UP000054477"/>
    </source>
</evidence>
<name>A0A0C9WMT9_9AGAR</name>
<gene>
    <name evidence="2" type="ORF">K443DRAFT_208167</name>
</gene>
<keyword evidence="3" id="KW-1185">Reference proteome</keyword>
<keyword evidence="1" id="KW-1133">Transmembrane helix</keyword>
<dbReference type="EMBL" id="KN838668">
    <property type="protein sequence ID" value="KIJ98479.1"/>
    <property type="molecule type" value="Genomic_DNA"/>
</dbReference>
<protein>
    <submittedName>
        <fullName evidence="2">Uncharacterized protein</fullName>
    </submittedName>
</protein>
<dbReference type="Proteomes" id="UP000054477">
    <property type="component" value="Unassembled WGS sequence"/>
</dbReference>
<reference evidence="3" key="2">
    <citation type="submission" date="2015-01" db="EMBL/GenBank/DDBJ databases">
        <title>Evolutionary Origins and Diversification of the Mycorrhizal Mutualists.</title>
        <authorList>
            <consortium name="DOE Joint Genome Institute"/>
            <consortium name="Mycorrhizal Genomics Consortium"/>
            <person name="Kohler A."/>
            <person name="Kuo A."/>
            <person name="Nagy L.G."/>
            <person name="Floudas D."/>
            <person name="Copeland A."/>
            <person name="Barry K.W."/>
            <person name="Cichocki N."/>
            <person name="Veneault-Fourrey C."/>
            <person name="LaButti K."/>
            <person name="Lindquist E.A."/>
            <person name="Lipzen A."/>
            <person name="Lundell T."/>
            <person name="Morin E."/>
            <person name="Murat C."/>
            <person name="Riley R."/>
            <person name="Ohm R."/>
            <person name="Sun H."/>
            <person name="Tunlid A."/>
            <person name="Henrissat B."/>
            <person name="Grigoriev I.V."/>
            <person name="Hibbett D.S."/>
            <person name="Martin F."/>
        </authorList>
    </citation>
    <scope>NUCLEOTIDE SEQUENCE [LARGE SCALE GENOMIC DNA]</scope>
    <source>
        <strain evidence="3">LaAM-08-1</strain>
    </source>
</reference>
<sequence>MSFTLSAGKLLFELWSKRLLRCTFIAVVMAFIFLILHSNFRGGLTPTGVLEERAVLANAETYHPTTPTFEVDPDPSDIVSFGMATCAAVAIAASITVLIRSSRRKPWVRALRSPPLSQAKKVSATSTSTIISFEGTPTGSEVVLSSQGNSCPGGRPSSGLGFTRSAVDRISPLLGIDSNRPTSMISNGWFAPQDSLLGIVEEAERKGVRASFQI</sequence>
<keyword evidence="1" id="KW-0812">Transmembrane</keyword>
<feature type="transmembrane region" description="Helical" evidence="1">
    <location>
        <begin position="78"/>
        <end position="99"/>
    </location>
</feature>
<dbReference type="AlphaFoldDB" id="A0A0C9WMT9"/>
<proteinExistence type="predicted"/>
<keyword evidence="1" id="KW-0472">Membrane</keyword>